<reference evidence="1" key="1">
    <citation type="journal article" date="2023" name="PhytoFront">
        <title>Draft Genome Resources of Seven Strains of Tilletia horrida, Causal Agent of Kernel Smut of Rice.</title>
        <authorList>
            <person name="Khanal S."/>
            <person name="Antony Babu S."/>
            <person name="Zhou X.G."/>
        </authorList>
    </citation>
    <scope>NUCLEOTIDE SEQUENCE</scope>
    <source>
        <strain evidence="1">TX3</strain>
    </source>
</reference>
<keyword evidence="2" id="KW-1185">Reference proteome</keyword>
<feature type="non-terminal residue" evidence="1">
    <location>
        <position position="54"/>
    </location>
</feature>
<comment type="caution">
    <text evidence="1">The sequence shown here is derived from an EMBL/GenBank/DDBJ whole genome shotgun (WGS) entry which is preliminary data.</text>
</comment>
<evidence type="ECO:0000313" key="2">
    <source>
        <dbReference type="Proteomes" id="UP001176521"/>
    </source>
</evidence>
<gene>
    <name evidence="1" type="ORF">OC842_003986</name>
</gene>
<accession>A0AAN6GBX4</accession>
<proteinExistence type="predicted"/>
<name>A0AAN6GBX4_9BASI</name>
<evidence type="ECO:0000313" key="1">
    <source>
        <dbReference type="EMBL" id="KAK0530277.1"/>
    </source>
</evidence>
<dbReference type="AlphaFoldDB" id="A0AAN6GBX4"/>
<organism evidence="1 2">
    <name type="scientific">Tilletia horrida</name>
    <dbReference type="NCBI Taxonomy" id="155126"/>
    <lineage>
        <taxon>Eukaryota</taxon>
        <taxon>Fungi</taxon>
        <taxon>Dikarya</taxon>
        <taxon>Basidiomycota</taxon>
        <taxon>Ustilaginomycotina</taxon>
        <taxon>Exobasidiomycetes</taxon>
        <taxon>Tilletiales</taxon>
        <taxon>Tilletiaceae</taxon>
        <taxon>Tilletia</taxon>
    </lineage>
</organism>
<dbReference type="EMBL" id="JAPDMQ010000219">
    <property type="protein sequence ID" value="KAK0530277.1"/>
    <property type="molecule type" value="Genomic_DNA"/>
</dbReference>
<dbReference type="Proteomes" id="UP001176521">
    <property type="component" value="Unassembled WGS sequence"/>
</dbReference>
<sequence>MTYSRQPRPDSLTDEEISAFFHDIAGSDNATHLTFAQLEAKLKEVHQELAPQPK</sequence>
<protein>
    <submittedName>
        <fullName evidence="1">Uncharacterized protein</fullName>
    </submittedName>
</protein>